<dbReference type="SUPFAM" id="SSF56349">
    <property type="entry name" value="DNA breaking-rejoining enzymes"/>
    <property type="match status" value="1"/>
</dbReference>
<dbReference type="Pfam" id="PF14657">
    <property type="entry name" value="Arm-DNA-bind_4"/>
    <property type="match status" value="1"/>
</dbReference>
<dbReference type="Proteomes" id="UP001623660">
    <property type="component" value="Unassembled WGS sequence"/>
</dbReference>
<protein>
    <submittedName>
        <fullName evidence="9">Tyrosine-type recombinase/integrase</fullName>
    </submittedName>
</protein>
<accession>A0ABW8SEG8</accession>
<evidence type="ECO:0000256" key="2">
    <source>
        <dbReference type="ARBA" id="ARBA00008857"/>
    </source>
</evidence>
<dbReference type="Gene3D" id="1.10.443.10">
    <property type="entry name" value="Intergrase catalytic core"/>
    <property type="match status" value="1"/>
</dbReference>
<dbReference type="PANTHER" id="PTHR30349">
    <property type="entry name" value="PHAGE INTEGRASE-RELATED"/>
    <property type="match status" value="1"/>
</dbReference>
<dbReference type="InterPro" id="IPR044068">
    <property type="entry name" value="CB"/>
</dbReference>
<evidence type="ECO:0000259" key="7">
    <source>
        <dbReference type="PROSITE" id="PS51898"/>
    </source>
</evidence>
<dbReference type="CDD" id="cd01189">
    <property type="entry name" value="INT_ICEBs1_C_like"/>
    <property type="match status" value="1"/>
</dbReference>
<dbReference type="InterPro" id="IPR028259">
    <property type="entry name" value="AP2-like_int_N"/>
</dbReference>
<proteinExistence type="inferred from homology"/>
<evidence type="ECO:0000313" key="10">
    <source>
        <dbReference type="Proteomes" id="UP001623660"/>
    </source>
</evidence>
<dbReference type="InterPro" id="IPR013762">
    <property type="entry name" value="Integrase-like_cat_sf"/>
</dbReference>
<keyword evidence="4 6" id="KW-0238">DNA-binding</keyword>
<dbReference type="Gene3D" id="1.10.150.130">
    <property type="match status" value="1"/>
</dbReference>
<evidence type="ECO:0000256" key="3">
    <source>
        <dbReference type="ARBA" id="ARBA00022908"/>
    </source>
</evidence>
<dbReference type="RefSeq" id="WP_406790375.1">
    <property type="nucleotide sequence ID" value="NZ_JBJHZX010000002.1"/>
</dbReference>
<dbReference type="PROSITE" id="PS51900">
    <property type="entry name" value="CB"/>
    <property type="match status" value="1"/>
</dbReference>
<dbReference type="InterPro" id="IPR004107">
    <property type="entry name" value="Integrase_SAM-like_N"/>
</dbReference>
<dbReference type="PANTHER" id="PTHR30349:SF64">
    <property type="entry name" value="PROPHAGE INTEGRASE INTD-RELATED"/>
    <property type="match status" value="1"/>
</dbReference>
<evidence type="ECO:0000256" key="4">
    <source>
        <dbReference type="ARBA" id="ARBA00023125"/>
    </source>
</evidence>
<evidence type="ECO:0000259" key="8">
    <source>
        <dbReference type="PROSITE" id="PS51900"/>
    </source>
</evidence>
<reference evidence="9 10" key="1">
    <citation type="submission" date="2024-11" db="EMBL/GenBank/DDBJ databases">
        <authorList>
            <person name="Heng Y.C."/>
            <person name="Lim A.C.H."/>
            <person name="Lee J.K.Y."/>
            <person name="Kittelmann S."/>
        </authorList>
    </citation>
    <scope>NUCLEOTIDE SEQUENCE [LARGE SCALE GENOMIC DNA]</scope>
    <source>
        <strain evidence="9 10">WILCCON 0269</strain>
    </source>
</reference>
<evidence type="ECO:0000256" key="5">
    <source>
        <dbReference type="ARBA" id="ARBA00023172"/>
    </source>
</evidence>
<comment type="caution">
    <text evidence="9">The sequence shown here is derived from an EMBL/GenBank/DDBJ whole genome shotgun (WGS) entry which is preliminary data.</text>
</comment>
<keyword evidence="10" id="KW-1185">Reference proteome</keyword>
<evidence type="ECO:0000256" key="6">
    <source>
        <dbReference type="PROSITE-ProRule" id="PRU01248"/>
    </source>
</evidence>
<dbReference type="InterPro" id="IPR010998">
    <property type="entry name" value="Integrase_recombinase_N"/>
</dbReference>
<dbReference type="Pfam" id="PF02899">
    <property type="entry name" value="Phage_int_SAM_1"/>
    <property type="match status" value="1"/>
</dbReference>
<comment type="function">
    <text evidence="1">Site-specific tyrosine recombinase, which acts by catalyzing the cutting and rejoining of the recombining DNA molecules.</text>
</comment>
<sequence>MDYNVTYRKKDKGVQFIISYKDANGKWKQKSRQGFKTQKEAKPIINKIIQQLEKDLDLQSKLNSKLQGITLKEYHKAFVEHQKLYKEHNTIEHYKATFNAFSELDNYEMIKIKNYDIQRCVDELVKNDYSESSIKGFLSSLHYAFNYAIKKEKIMLENPVKDIDFKVEKNKKTKIALTKKQTEDLLSRIKNKKLHLISMVAAKCGLRISEILGLTWNDIDTKNSMLIVNKQWKIDKKGQYNFGEVKAKNSIRKVPIPKDLMKEFKIYRSEKKILDLSDKIFHYSSREAMSATLCNTYRNAGYKISVHELRHTYATMLIANGLDFKTTANILGHDVKQTMDTYAHVTDDMINNARRIINEIF</sequence>
<feature type="domain" description="Tyr recombinase" evidence="7">
    <location>
        <begin position="172"/>
        <end position="355"/>
    </location>
</feature>
<feature type="domain" description="Core-binding (CB)" evidence="8">
    <location>
        <begin position="69"/>
        <end position="149"/>
    </location>
</feature>
<evidence type="ECO:0000256" key="1">
    <source>
        <dbReference type="ARBA" id="ARBA00003283"/>
    </source>
</evidence>
<organism evidence="9 10">
    <name type="scientific">Candidatus Clostridium eludens</name>
    <dbReference type="NCBI Taxonomy" id="3381663"/>
    <lineage>
        <taxon>Bacteria</taxon>
        <taxon>Bacillati</taxon>
        <taxon>Bacillota</taxon>
        <taxon>Clostridia</taxon>
        <taxon>Eubacteriales</taxon>
        <taxon>Clostridiaceae</taxon>
        <taxon>Clostridium</taxon>
    </lineage>
</organism>
<dbReference type="InterPro" id="IPR050090">
    <property type="entry name" value="Tyrosine_recombinase_XerCD"/>
</dbReference>
<evidence type="ECO:0000313" key="9">
    <source>
        <dbReference type="EMBL" id="MFL0194249.1"/>
    </source>
</evidence>
<comment type="similarity">
    <text evidence="2">Belongs to the 'phage' integrase family.</text>
</comment>
<dbReference type="InterPro" id="IPR011010">
    <property type="entry name" value="DNA_brk_join_enz"/>
</dbReference>
<dbReference type="InterPro" id="IPR002104">
    <property type="entry name" value="Integrase_catalytic"/>
</dbReference>
<dbReference type="EMBL" id="JBJHZX010000002">
    <property type="protein sequence ID" value="MFL0194249.1"/>
    <property type="molecule type" value="Genomic_DNA"/>
</dbReference>
<gene>
    <name evidence="9" type="ORF">ACJDU8_01460</name>
</gene>
<dbReference type="PROSITE" id="PS51898">
    <property type="entry name" value="TYR_RECOMBINASE"/>
    <property type="match status" value="1"/>
</dbReference>
<keyword evidence="3" id="KW-0229">DNA integration</keyword>
<keyword evidence="5" id="KW-0233">DNA recombination</keyword>
<name>A0ABW8SEG8_9CLOT</name>
<dbReference type="Pfam" id="PF00589">
    <property type="entry name" value="Phage_integrase"/>
    <property type="match status" value="1"/>
</dbReference>